<dbReference type="Proteomes" id="UP000593568">
    <property type="component" value="Unassembled WGS sequence"/>
</dbReference>
<comment type="caution">
    <text evidence="2">The sequence shown here is derived from an EMBL/GenBank/DDBJ whole genome shotgun (WGS) entry which is preliminary data.</text>
</comment>
<reference evidence="2 3" key="1">
    <citation type="journal article" date="2019" name="Genome Biol. Evol.">
        <title>Insights into the evolution of the New World diploid cottons (Gossypium, subgenus Houzingenia) based on genome sequencing.</title>
        <authorList>
            <person name="Grover C.E."/>
            <person name="Arick M.A. 2nd"/>
            <person name="Thrash A."/>
            <person name="Conover J.L."/>
            <person name="Sanders W.S."/>
            <person name="Peterson D.G."/>
            <person name="Frelichowski J.E."/>
            <person name="Scheffler J.A."/>
            <person name="Scheffler B.E."/>
            <person name="Wendel J.F."/>
        </authorList>
    </citation>
    <scope>NUCLEOTIDE SEQUENCE [LARGE SCALE GENOMIC DNA]</scope>
    <source>
        <strain evidence="2">8</strain>
        <tissue evidence="2">Leaf</tissue>
    </source>
</reference>
<proteinExistence type="predicted"/>
<evidence type="ECO:0000256" key="1">
    <source>
        <dbReference type="SAM" id="MobiDB-lite"/>
    </source>
</evidence>
<evidence type="ECO:0000313" key="2">
    <source>
        <dbReference type="EMBL" id="MBA0785373.1"/>
    </source>
</evidence>
<name>A0A7J9FJ88_9ROSI</name>
<dbReference type="EMBL" id="JABEZW010218566">
    <property type="protein sequence ID" value="MBA0785373.1"/>
    <property type="molecule type" value="Genomic_DNA"/>
</dbReference>
<protein>
    <submittedName>
        <fullName evidence="2">Uncharacterized protein</fullName>
    </submittedName>
</protein>
<organism evidence="2 3">
    <name type="scientific">Gossypium trilobum</name>
    <dbReference type="NCBI Taxonomy" id="34281"/>
    <lineage>
        <taxon>Eukaryota</taxon>
        <taxon>Viridiplantae</taxon>
        <taxon>Streptophyta</taxon>
        <taxon>Embryophyta</taxon>
        <taxon>Tracheophyta</taxon>
        <taxon>Spermatophyta</taxon>
        <taxon>Magnoliopsida</taxon>
        <taxon>eudicotyledons</taxon>
        <taxon>Gunneridae</taxon>
        <taxon>Pentapetalae</taxon>
        <taxon>rosids</taxon>
        <taxon>malvids</taxon>
        <taxon>Malvales</taxon>
        <taxon>Malvaceae</taxon>
        <taxon>Malvoideae</taxon>
        <taxon>Gossypium</taxon>
    </lineage>
</organism>
<gene>
    <name evidence="2" type="ORF">Gotri_024933</name>
</gene>
<sequence length="103" mass="11850">MDVSAIQPQLPKPSQDDFISSKKKKKISDESEQISTSITDVVMLLGENIQTIGLELSRSIAFEKDECYRALRKIPDHPTQMVIFFNLPSSVRLEWVRRFLSDH</sequence>
<accession>A0A7J9FJ88</accession>
<keyword evidence="3" id="KW-1185">Reference proteome</keyword>
<feature type="region of interest" description="Disordered" evidence="1">
    <location>
        <begin position="1"/>
        <end position="25"/>
    </location>
</feature>
<evidence type="ECO:0000313" key="3">
    <source>
        <dbReference type="Proteomes" id="UP000593568"/>
    </source>
</evidence>
<dbReference type="AlphaFoldDB" id="A0A7J9FJ88"/>